<dbReference type="EMBL" id="BMAV01003328">
    <property type="protein sequence ID" value="GFY42811.1"/>
    <property type="molecule type" value="Genomic_DNA"/>
</dbReference>
<proteinExistence type="predicted"/>
<organism evidence="1 2">
    <name type="scientific">Trichonephila inaurata madagascariensis</name>
    <dbReference type="NCBI Taxonomy" id="2747483"/>
    <lineage>
        <taxon>Eukaryota</taxon>
        <taxon>Metazoa</taxon>
        <taxon>Ecdysozoa</taxon>
        <taxon>Arthropoda</taxon>
        <taxon>Chelicerata</taxon>
        <taxon>Arachnida</taxon>
        <taxon>Araneae</taxon>
        <taxon>Araneomorphae</taxon>
        <taxon>Entelegynae</taxon>
        <taxon>Araneoidea</taxon>
        <taxon>Nephilidae</taxon>
        <taxon>Trichonephila</taxon>
        <taxon>Trichonephila inaurata</taxon>
    </lineage>
</organism>
<dbReference type="Pfam" id="PF05380">
    <property type="entry name" value="Peptidase_A17"/>
    <property type="match status" value="1"/>
</dbReference>
<dbReference type="Proteomes" id="UP000886998">
    <property type="component" value="Unassembled WGS sequence"/>
</dbReference>
<evidence type="ECO:0000313" key="2">
    <source>
        <dbReference type="Proteomes" id="UP000886998"/>
    </source>
</evidence>
<keyword evidence="2" id="KW-1185">Reference proteome</keyword>
<dbReference type="OrthoDB" id="6433206at2759"/>
<dbReference type="InterPro" id="IPR008042">
    <property type="entry name" value="Retrotrans_Pao"/>
</dbReference>
<accession>A0A8X7BS65</accession>
<protein>
    <submittedName>
        <fullName evidence="1">Integrase catalytic domain-containing protein</fullName>
    </submittedName>
</protein>
<evidence type="ECO:0000313" key="1">
    <source>
        <dbReference type="EMBL" id="GFY42811.1"/>
    </source>
</evidence>
<dbReference type="AlphaFoldDB" id="A0A8X7BS65"/>
<reference evidence="1" key="1">
    <citation type="submission" date="2020-08" db="EMBL/GenBank/DDBJ databases">
        <title>Multicomponent nature underlies the extraordinary mechanical properties of spider dragline silk.</title>
        <authorList>
            <person name="Kono N."/>
            <person name="Nakamura H."/>
            <person name="Mori M."/>
            <person name="Yoshida Y."/>
            <person name="Ohtoshi R."/>
            <person name="Malay A.D."/>
            <person name="Moran D.A.P."/>
            <person name="Tomita M."/>
            <person name="Numata K."/>
            <person name="Arakawa K."/>
        </authorList>
    </citation>
    <scope>NUCLEOTIDE SEQUENCE</scope>
</reference>
<comment type="caution">
    <text evidence="1">The sequence shown here is derived from an EMBL/GenBank/DDBJ whole genome shotgun (WGS) entry which is preliminary data.</text>
</comment>
<sequence>MSSGNFNLRGWKPIQDTSTHKSVPVVGLVWHTDSDMLSCKVKITNISEKPITRRLVLALAHQVFNPIGFTAPVTLIPKLILQETWNLKLGWDDTLFQMTY</sequence>
<dbReference type="PANTHER" id="PTHR47331">
    <property type="entry name" value="PHD-TYPE DOMAIN-CONTAINING PROTEIN"/>
    <property type="match status" value="1"/>
</dbReference>
<name>A0A8X7BS65_9ARAC</name>
<gene>
    <name evidence="1" type="primary">AVEN_207864_1</name>
    <name evidence="1" type="ORF">TNIN_331721</name>
</gene>